<proteinExistence type="inferred from homology"/>
<feature type="coiled-coil region" evidence="7">
    <location>
        <begin position="106"/>
        <end position="133"/>
    </location>
</feature>
<keyword evidence="7" id="KW-0175">Coiled coil</keyword>
<feature type="coiled-coil region" evidence="7">
    <location>
        <begin position="195"/>
        <end position="239"/>
    </location>
</feature>
<comment type="caution">
    <text evidence="9">The sequence shown here is derived from an EMBL/GenBank/DDBJ whole genome shotgun (WGS) entry which is preliminary data.</text>
</comment>
<keyword evidence="5 6" id="KW-0539">Nucleus</keyword>
<evidence type="ECO:0000313" key="10">
    <source>
        <dbReference type="Proteomes" id="UP001448207"/>
    </source>
</evidence>
<dbReference type="EMBL" id="JBCLYO010000001">
    <property type="protein sequence ID" value="KAL0096504.1"/>
    <property type="molecule type" value="Genomic_DNA"/>
</dbReference>
<comment type="subcellular location">
    <subcellularLocation>
        <location evidence="2 6">Nucleus</location>
        <location evidence="2 6">Nucleolus</location>
    </subcellularLocation>
</comment>
<evidence type="ECO:0000313" key="9">
    <source>
        <dbReference type="EMBL" id="KAL0096504.1"/>
    </source>
</evidence>
<evidence type="ECO:0000256" key="5">
    <source>
        <dbReference type="ARBA" id="ARBA00023242"/>
    </source>
</evidence>
<protein>
    <recommendedName>
        <fullName evidence="6">U3 small nucleolar RNA-associated protein 11</fullName>
        <shortName evidence="6">U3 snoRNA-associated protein 11</shortName>
    </recommendedName>
</protein>
<accession>A0ABR3BCC8</accession>
<dbReference type="Pfam" id="PF03998">
    <property type="entry name" value="Utp11"/>
    <property type="match status" value="1"/>
</dbReference>
<comment type="similarity">
    <text evidence="3 6">Belongs to the UTP11 family.</text>
</comment>
<keyword evidence="10" id="KW-1185">Reference proteome</keyword>
<dbReference type="InterPro" id="IPR007144">
    <property type="entry name" value="SSU_processome_Utp11"/>
</dbReference>
<feature type="region of interest" description="Disordered" evidence="8">
    <location>
        <begin position="1"/>
        <end position="25"/>
    </location>
</feature>
<comment type="subunit">
    <text evidence="6">Component of the ribosomal small subunit (SSU) processome.</text>
</comment>
<organism evidence="9 10">
    <name type="scientific">Phycomyces blakesleeanus</name>
    <dbReference type="NCBI Taxonomy" id="4837"/>
    <lineage>
        <taxon>Eukaryota</taxon>
        <taxon>Fungi</taxon>
        <taxon>Fungi incertae sedis</taxon>
        <taxon>Mucoromycota</taxon>
        <taxon>Mucoromycotina</taxon>
        <taxon>Mucoromycetes</taxon>
        <taxon>Mucorales</taxon>
        <taxon>Phycomycetaceae</taxon>
        <taxon>Phycomyces</taxon>
    </lineage>
</organism>
<evidence type="ECO:0000256" key="8">
    <source>
        <dbReference type="SAM" id="MobiDB-lite"/>
    </source>
</evidence>
<evidence type="ECO:0000256" key="6">
    <source>
        <dbReference type="PIRNR" id="PIRNR015952"/>
    </source>
</evidence>
<evidence type="ECO:0000256" key="1">
    <source>
        <dbReference type="ARBA" id="ARBA00004099"/>
    </source>
</evidence>
<reference evidence="9 10" key="1">
    <citation type="submission" date="2024-04" db="EMBL/GenBank/DDBJ databases">
        <title>Symmetric and asymmetric DNA N6-adenine methylation regulates different biological responses in Mucorales.</title>
        <authorList>
            <consortium name="Lawrence Berkeley National Laboratory"/>
            <person name="Lax C."/>
            <person name="Mondo S.J."/>
            <person name="Osorio-Concepcion M."/>
            <person name="Muszewska A."/>
            <person name="Corrochano-Luque M."/>
            <person name="Gutierrez G."/>
            <person name="Riley R."/>
            <person name="Lipzen A."/>
            <person name="Guo J."/>
            <person name="Hundley H."/>
            <person name="Amirebrahimi M."/>
            <person name="Ng V."/>
            <person name="Lorenzo-Gutierrez D."/>
            <person name="Binder U."/>
            <person name="Yang J."/>
            <person name="Song Y."/>
            <person name="Canovas D."/>
            <person name="Navarro E."/>
            <person name="Freitag M."/>
            <person name="Gabaldon T."/>
            <person name="Grigoriev I.V."/>
            <person name="Corrochano L.M."/>
            <person name="Nicolas F.E."/>
            <person name="Garre V."/>
        </authorList>
    </citation>
    <scope>NUCLEOTIDE SEQUENCE [LARGE SCALE GENOMIC DNA]</scope>
    <source>
        <strain evidence="9 10">L51</strain>
    </source>
</reference>
<dbReference type="Proteomes" id="UP001448207">
    <property type="component" value="Unassembled WGS sequence"/>
</dbReference>
<gene>
    <name evidence="9" type="ORF">J3Q64DRAFT_1708033</name>
</gene>
<keyword evidence="4 6" id="KW-0698">rRNA processing</keyword>
<evidence type="ECO:0000256" key="4">
    <source>
        <dbReference type="ARBA" id="ARBA00022552"/>
    </source>
</evidence>
<comment type="function">
    <text evidence="1 6">Involved in nucleolar processing of pre-18S ribosomal RNA.</text>
</comment>
<name>A0ABR3BCC8_PHYBL</name>
<dbReference type="PIRSF" id="PIRSF015952">
    <property type="entry name" value="U3snoRNP11"/>
    <property type="match status" value="1"/>
</dbReference>
<sequence length="266" mass="31873">MSSTLRNSVQRRNHKERGQLAGRQHFGLLEKKKDYKLRAKDYHSKQNRLKALRDKALFRNPDEFYFKMINSKTKGGVHIKERNEQLPHEMIQLMKSQDKNYIKLQRDISKKKMEKLQESIHFLDDEIEADEDDEDDEEEDEQAVKKKTNHIVFVDSEKQVKQFDPAKHLDTFPELVNRKFNRPRIDTLRKTTFANLEDKKEIKELKREREKKYMELASRSKREEELARVERELQIQKALQQKGKKTKVGVDKHGLAVYKWAAQRKK</sequence>
<dbReference type="PANTHER" id="PTHR12838">
    <property type="entry name" value="U3 SMALL NUCLEOLAR RNA-ASSOCIATED PROTEIN 11"/>
    <property type="match status" value="1"/>
</dbReference>
<dbReference type="PANTHER" id="PTHR12838:SF0">
    <property type="entry name" value="U3 SMALL NUCLEOLAR RNA-ASSOCIATED PROTEIN 11-RELATED"/>
    <property type="match status" value="1"/>
</dbReference>
<evidence type="ECO:0000256" key="2">
    <source>
        <dbReference type="ARBA" id="ARBA00004604"/>
    </source>
</evidence>
<evidence type="ECO:0000256" key="7">
    <source>
        <dbReference type="SAM" id="Coils"/>
    </source>
</evidence>
<evidence type="ECO:0000256" key="3">
    <source>
        <dbReference type="ARBA" id="ARBA00008105"/>
    </source>
</evidence>